<comment type="caution">
    <text evidence="1">The sequence shown here is derived from an EMBL/GenBank/DDBJ whole genome shotgun (WGS) entry which is preliminary data.</text>
</comment>
<evidence type="ECO:0000313" key="1">
    <source>
        <dbReference type="EMBL" id="GBN79126.1"/>
    </source>
</evidence>
<organism evidence="1 2">
    <name type="scientific">Araneus ventricosus</name>
    <name type="common">Orbweaver spider</name>
    <name type="synonym">Epeira ventricosa</name>
    <dbReference type="NCBI Taxonomy" id="182803"/>
    <lineage>
        <taxon>Eukaryota</taxon>
        <taxon>Metazoa</taxon>
        <taxon>Ecdysozoa</taxon>
        <taxon>Arthropoda</taxon>
        <taxon>Chelicerata</taxon>
        <taxon>Arachnida</taxon>
        <taxon>Araneae</taxon>
        <taxon>Araneomorphae</taxon>
        <taxon>Entelegynae</taxon>
        <taxon>Araneoidea</taxon>
        <taxon>Araneidae</taxon>
        <taxon>Araneus</taxon>
    </lineage>
</organism>
<keyword evidence="2" id="KW-1185">Reference proteome</keyword>
<reference evidence="1 2" key="1">
    <citation type="journal article" date="2019" name="Sci. Rep.">
        <title>Orb-weaving spider Araneus ventricosus genome elucidates the spidroin gene catalogue.</title>
        <authorList>
            <person name="Kono N."/>
            <person name="Nakamura H."/>
            <person name="Ohtoshi R."/>
            <person name="Moran D.A.P."/>
            <person name="Shinohara A."/>
            <person name="Yoshida Y."/>
            <person name="Fujiwara M."/>
            <person name="Mori M."/>
            <person name="Tomita M."/>
            <person name="Arakawa K."/>
        </authorList>
    </citation>
    <scope>NUCLEOTIDE SEQUENCE [LARGE SCALE GENOMIC DNA]</scope>
</reference>
<evidence type="ECO:0000313" key="2">
    <source>
        <dbReference type="Proteomes" id="UP000499080"/>
    </source>
</evidence>
<evidence type="ECO:0008006" key="3">
    <source>
        <dbReference type="Google" id="ProtNLM"/>
    </source>
</evidence>
<gene>
    <name evidence="1" type="ORF">AVEN_114089_1</name>
</gene>
<proteinExistence type="predicted"/>
<name>A0A4Y2RUS5_ARAVE</name>
<dbReference type="EMBL" id="BGPR01018425">
    <property type="protein sequence ID" value="GBN79126.1"/>
    <property type="molecule type" value="Genomic_DNA"/>
</dbReference>
<accession>A0A4Y2RUS5</accession>
<dbReference type="AlphaFoldDB" id="A0A4Y2RUS5"/>
<dbReference type="Proteomes" id="UP000499080">
    <property type="component" value="Unassembled WGS sequence"/>
</dbReference>
<protein>
    <recommendedName>
        <fullName evidence="3">RNA-directed DNA polymerase from mobile element jockey</fullName>
    </recommendedName>
</protein>
<sequence length="184" mass="21778">MLTRQFSLTKKNDDWRKVKVYGTPIEWKKEVKYLGVVLDEQLNFRAHTSQIKDKYNKAFIAQYSLISRNSSLNFNKALIYSAYLRRILIYASPIWASTARSNLRSIQVLENKTLRMIANARWYRRNIYIRNALNVPSFQQFIQKLAKNFYGKLPDINNLELAKIPAFEHNDKQNRKSPRMTISL</sequence>